<keyword evidence="4" id="KW-0762">Sugar transport</keyword>
<keyword evidence="5" id="KW-0598">Phosphotransferase system</keyword>
<evidence type="ECO:0000259" key="10">
    <source>
        <dbReference type="PROSITE" id="PS51104"/>
    </source>
</evidence>
<dbReference type="GO" id="GO:0009401">
    <property type="term" value="P:phosphoenolpyruvate-dependent sugar phosphotransferase system"/>
    <property type="evidence" value="ECO:0007669"/>
    <property type="project" value="UniProtKB-KW"/>
</dbReference>
<keyword evidence="8 9" id="KW-0472">Membrane</keyword>
<dbReference type="EMBL" id="FRCS01000014">
    <property type="protein sequence ID" value="SHN46197.1"/>
    <property type="molecule type" value="Genomic_DNA"/>
</dbReference>
<dbReference type="PANTHER" id="PTHR30505:SF0">
    <property type="entry name" value="FRUCTOSE-LIKE PTS SYSTEM EIIBC COMPONENT-RELATED"/>
    <property type="match status" value="1"/>
</dbReference>
<feature type="transmembrane region" description="Helical" evidence="9">
    <location>
        <begin position="232"/>
        <end position="254"/>
    </location>
</feature>
<dbReference type="OrthoDB" id="9782569at2"/>
<keyword evidence="2" id="KW-0813">Transport</keyword>
<feature type="transmembrane region" description="Helical" evidence="9">
    <location>
        <begin position="331"/>
        <end position="352"/>
    </location>
</feature>
<keyword evidence="3" id="KW-1003">Cell membrane</keyword>
<feature type="domain" description="PTS EIIC type-2" evidence="10">
    <location>
        <begin position="6"/>
        <end position="362"/>
    </location>
</feature>
<dbReference type="InterPro" id="IPR050864">
    <property type="entry name" value="Bacterial_PTS_Sugar_Transport"/>
</dbReference>
<feature type="transmembrane region" description="Helical" evidence="9">
    <location>
        <begin position="152"/>
        <end position="175"/>
    </location>
</feature>
<organism evidence="11 12">
    <name type="scientific">Cryptosporangium aurantiacum</name>
    <dbReference type="NCBI Taxonomy" id="134849"/>
    <lineage>
        <taxon>Bacteria</taxon>
        <taxon>Bacillati</taxon>
        <taxon>Actinomycetota</taxon>
        <taxon>Actinomycetes</taxon>
        <taxon>Cryptosporangiales</taxon>
        <taxon>Cryptosporangiaceae</taxon>
        <taxon>Cryptosporangium</taxon>
    </lineage>
</organism>
<dbReference type="GO" id="GO:0090563">
    <property type="term" value="F:protein-phosphocysteine-sugar phosphotransferase activity"/>
    <property type="evidence" value="ECO:0007669"/>
    <property type="project" value="TreeGrafter"/>
</dbReference>
<comment type="subcellular location">
    <subcellularLocation>
        <location evidence="1">Cell inner membrane</location>
        <topology evidence="1">Multi-pass membrane protein</topology>
    </subcellularLocation>
</comment>
<feature type="transmembrane region" description="Helical" evidence="9">
    <location>
        <begin position="41"/>
        <end position="66"/>
    </location>
</feature>
<dbReference type="InterPro" id="IPR006327">
    <property type="entry name" value="PTS_IIC_fruc"/>
</dbReference>
<dbReference type="RefSeq" id="WP_073262983.1">
    <property type="nucleotide sequence ID" value="NZ_FRCS01000014.1"/>
</dbReference>
<accession>A0A1M7RIT8</accession>
<feature type="transmembrane region" description="Helical" evidence="9">
    <location>
        <begin position="293"/>
        <end position="311"/>
    </location>
</feature>
<dbReference type="InterPro" id="IPR013014">
    <property type="entry name" value="PTS_EIIC_2"/>
</dbReference>
<evidence type="ECO:0000256" key="8">
    <source>
        <dbReference type="ARBA" id="ARBA00023136"/>
    </source>
</evidence>
<feature type="transmembrane region" description="Helical" evidence="9">
    <location>
        <begin position="118"/>
        <end position="140"/>
    </location>
</feature>
<evidence type="ECO:0000256" key="1">
    <source>
        <dbReference type="ARBA" id="ARBA00004429"/>
    </source>
</evidence>
<keyword evidence="7 9" id="KW-1133">Transmembrane helix</keyword>
<reference evidence="11 12" key="1">
    <citation type="submission" date="2016-11" db="EMBL/GenBank/DDBJ databases">
        <authorList>
            <person name="Jaros S."/>
            <person name="Januszkiewicz K."/>
            <person name="Wedrychowicz H."/>
        </authorList>
    </citation>
    <scope>NUCLEOTIDE SEQUENCE [LARGE SCALE GENOMIC DNA]</scope>
    <source>
        <strain evidence="11 12">DSM 46144</strain>
    </source>
</reference>
<gene>
    <name evidence="11" type="ORF">SAMN05443668_11431</name>
</gene>
<dbReference type="NCBIfam" id="TIGR01427">
    <property type="entry name" value="PTS_IIC_fructo"/>
    <property type="match status" value="1"/>
</dbReference>
<evidence type="ECO:0000313" key="12">
    <source>
        <dbReference type="Proteomes" id="UP000184440"/>
    </source>
</evidence>
<name>A0A1M7RIT8_9ACTN</name>
<keyword evidence="12" id="KW-1185">Reference proteome</keyword>
<dbReference type="GO" id="GO:0005886">
    <property type="term" value="C:plasma membrane"/>
    <property type="evidence" value="ECO:0007669"/>
    <property type="project" value="UniProtKB-SubCell"/>
</dbReference>
<evidence type="ECO:0000256" key="6">
    <source>
        <dbReference type="ARBA" id="ARBA00022692"/>
    </source>
</evidence>
<dbReference type="GO" id="GO:0008982">
    <property type="term" value="F:protein-N(PI)-phosphohistidine-sugar phosphotransferase activity"/>
    <property type="evidence" value="ECO:0007669"/>
    <property type="project" value="InterPro"/>
</dbReference>
<evidence type="ECO:0000313" key="11">
    <source>
        <dbReference type="EMBL" id="SHN46197.1"/>
    </source>
</evidence>
<dbReference type="STRING" id="134849.SAMN05443668_11431"/>
<evidence type="ECO:0000256" key="5">
    <source>
        <dbReference type="ARBA" id="ARBA00022683"/>
    </source>
</evidence>
<dbReference type="Proteomes" id="UP000184440">
    <property type="component" value="Unassembled WGS sequence"/>
</dbReference>
<dbReference type="PROSITE" id="PS51104">
    <property type="entry name" value="PTS_EIIC_TYPE_2"/>
    <property type="match status" value="1"/>
</dbReference>
<dbReference type="GO" id="GO:0005351">
    <property type="term" value="F:carbohydrate:proton symporter activity"/>
    <property type="evidence" value="ECO:0007669"/>
    <property type="project" value="InterPro"/>
</dbReference>
<feature type="transmembrane region" description="Helical" evidence="9">
    <location>
        <begin position="78"/>
        <end position="106"/>
    </location>
</feature>
<evidence type="ECO:0000256" key="3">
    <source>
        <dbReference type="ARBA" id="ARBA00022475"/>
    </source>
</evidence>
<dbReference type="PANTHER" id="PTHR30505">
    <property type="entry name" value="FRUCTOSE-LIKE PERMEASE"/>
    <property type="match status" value="1"/>
</dbReference>
<proteinExistence type="predicted"/>
<evidence type="ECO:0000256" key="4">
    <source>
        <dbReference type="ARBA" id="ARBA00022597"/>
    </source>
</evidence>
<dbReference type="AlphaFoldDB" id="A0A1M7RIT8"/>
<feature type="transmembrane region" description="Helical" evidence="9">
    <location>
        <begin position="9"/>
        <end position="35"/>
    </location>
</feature>
<sequence length="378" mass="36787">MISLPIRRALLVGVSYTIPFVAAGGLLQALGLLLAGDAGALAFSVGAFAFGLLTPVLAAAVAYALAGRPGLVPGLTTGVAAAAIGAGYLGGLLGGLVAGLAAYLLGRIRCPDVVHGPWTIIGLPVVATLLAAGLMLGLLGPPLARVTTILTGWLGGLDGSSAILLGAILGAMIAIDLGGPVNKVAYTFAAAGLVHDPVAAGSLPATLTTLTPLTGDRLADSAPAAAAAHPGAAMAAVMAAGMSAPLAMALATHLRPRLFTDAERAHAPTASTLGALFVTEGAIPYAVTDPARVVPAAMLGSATAGALAMGTQTTLDAPHGGVLALFTAGHVVAFVAAVALGTLLSAAAVIAAKSVTRDKQATRMVGGRTRATDPEGAV</sequence>
<protein>
    <submittedName>
        <fullName evidence="11">PTS system, fructose subfamily, IIC component</fullName>
    </submittedName>
</protein>
<keyword evidence="6 9" id="KW-0812">Transmembrane</keyword>
<evidence type="ECO:0000256" key="9">
    <source>
        <dbReference type="SAM" id="Phobius"/>
    </source>
</evidence>
<evidence type="ECO:0000256" key="2">
    <source>
        <dbReference type="ARBA" id="ARBA00022448"/>
    </source>
</evidence>
<evidence type="ECO:0000256" key="7">
    <source>
        <dbReference type="ARBA" id="ARBA00022989"/>
    </source>
</evidence>